<dbReference type="AlphaFoldDB" id="A0A6G1FEE5"/>
<proteinExistence type="predicted"/>
<feature type="region of interest" description="Disordered" evidence="1">
    <location>
        <begin position="37"/>
        <end position="60"/>
    </location>
</feature>
<protein>
    <submittedName>
        <fullName evidence="2">Uncharacterized protein</fullName>
    </submittedName>
</protein>
<accession>A0A6G1FEE5</accession>
<comment type="caution">
    <text evidence="2">The sequence shown here is derived from an EMBL/GenBank/DDBJ whole genome shotgun (WGS) entry which is preliminary data.</text>
</comment>
<evidence type="ECO:0000256" key="1">
    <source>
        <dbReference type="SAM" id="MobiDB-lite"/>
    </source>
</evidence>
<sequence>MAYLQAHPLAEYSIELQMQKKANMDPKCLRQLDERRGRLQSWEQSPCRRTQPAVHFPRPS</sequence>
<name>A0A6G1FEE5_9ORYZ</name>
<organism evidence="2 3">
    <name type="scientific">Oryza meyeriana var. granulata</name>
    <dbReference type="NCBI Taxonomy" id="110450"/>
    <lineage>
        <taxon>Eukaryota</taxon>
        <taxon>Viridiplantae</taxon>
        <taxon>Streptophyta</taxon>
        <taxon>Embryophyta</taxon>
        <taxon>Tracheophyta</taxon>
        <taxon>Spermatophyta</taxon>
        <taxon>Magnoliopsida</taxon>
        <taxon>Liliopsida</taxon>
        <taxon>Poales</taxon>
        <taxon>Poaceae</taxon>
        <taxon>BOP clade</taxon>
        <taxon>Oryzoideae</taxon>
        <taxon>Oryzeae</taxon>
        <taxon>Oryzinae</taxon>
        <taxon>Oryza</taxon>
        <taxon>Oryza meyeriana</taxon>
    </lineage>
</organism>
<evidence type="ECO:0000313" key="2">
    <source>
        <dbReference type="EMBL" id="KAF0935183.1"/>
    </source>
</evidence>
<reference evidence="2 3" key="1">
    <citation type="submission" date="2019-11" db="EMBL/GenBank/DDBJ databases">
        <title>Whole genome sequence of Oryza granulata.</title>
        <authorList>
            <person name="Li W."/>
        </authorList>
    </citation>
    <scope>NUCLEOTIDE SEQUENCE [LARGE SCALE GENOMIC DNA]</scope>
    <source>
        <strain evidence="3">cv. Menghai</strain>
        <tissue evidence="2">Leaf</tissue>
    </source>
</reference>
<gene>
    <name evidence="2" type="ORF">E2562_031038</name>
</gene>
<dbReference type="EMBL" id="SPHZ02000001">
    <property type="protein sequence ID" value="KAF0935183.1"/>
    <property type="molecule type" value="Genomic_DNA"/>
</dbReference>
<evidence type="ECO:0000313" key="3">
    <source>
        <dbReference type="Proteomes" id="UP000479710"/>
    </source>
</evidence>
<keyword evidence="3" id="KW-1185">Reference proteome</keyword>
<dbReference type="Proteomes" id="UP000479710">
    <property type="component" value="Unassembled WGS sequence"/>
</dbReference>